<protein>
    <submittedName>
        <fullName evidence="1">Uncharacterized protein</fullName>
    </submittedName>
</protein>
<name>A0ACB8Q515_9AGAM</name>
<evidence type="ECO:0000313" key="1">
    <source>
        <dbReference type="EMBL" id="KAI0026691.1"/>
    </source>
</evidence>
<comment type="caution">
    <text evidence="1">The sequence shown here is derived from an EMBL/GenBank/DDBJ whole genome shotgun (WGS) entry which is preliminary data.</text>
</comment>
<sequence>MRGRGGEGEAGEREAGEKDEGRKGNDKEWERDPLVCGGSASSSIEGRIAALEWCKSASADEQLSFDGSRVVTPATLKGYIRSLSPRLKGMPQHHLAAQDKNSLLVRLSMLTDKMPSLHTYVHIRPTAAAISHCPHALCPARLPCDLFAAHTSFPFVYSATFLPSMLYNDDLMTGSKLGRRLQCFVFGDTDNGWVTDNPLPSPPPSPYVRLATLYSSFSPPSSVLPFLPLLHCHPIHPTLRPPPILIAPQVPLAHELHWLCSATDTLALLAPPTWQARMRRHLSHLFCGVSPSALKPAPRCSRSVRLLFLSGSHISSKRRLRARTHTQPLLVEGGDHKTPFLFSLSLVPHSDHPVPQTVTLLPSLPLRLPFSPRKYDSTLQMLGTIDTSKAGRPLPEIKRNLLASLVSILRAAI</sequence>
<accession>A0ACB8Q515</accession>
<reference evidence="1" key="1">
    <citation type="submission" date="2021-02" db="EMBL/GenBank/DDBJ databases">
        <authorList>
            <consortium name="DOE Joint Genome Institute"/>
            <person name="Ahrendt S."/>
            <person name="Looney B.P."/>
            <person name="Miyauchi S."/>
            <person name="Morin E."/>
            <person name="Drula E."/>
            <person name="Courty P.E."/>
            <person name="Chicoki N."/>
            <person name="Fauchery L."/>
            <person name="Kohler A."/>
            <person name="Kuo A."/>
            <person name="Labutti K."/>
            <person name="Pangilinan J."/>
            <person name="Lipzen A."/>
            <person name="Riley R."/>
            <person name="Andreopoulos W."/>
            <person name="He G."/>
            <person name="Johnson J."/>
            <person name="Barry K.W."/>
            <person name="Grigoriev I.V."/>
            <person name="Nagy L."/>
            <person name="Hibbett D."/>
            <person name="Henrissat B."/>
            <person name="Matheny P.B."/>
            <person name="Labbe J."/>
            <person name="Martin F."/>
        </authorList>
    </citation>
    <scope>NUCLEOTIDE SEQUENCE</scope>
    <source>
        <strain evidence="1">EC-137</strain>
    </source>
</reference>
<keyword evidence="2" id="KW-1185">Reference proteome</keyword>
<gene>
    <name evidence="1" type="ORF">K488DRAFT_92079</name>
</gene>
<organism evidence="1 2">
    <name type="scientific">Vararia minispora EC-137</name>
    <dbReference type="NCBI Taxonomy" id="1314806"/>
    <lineage>
        <taxon>Eukaryota</taxon>
        <taxon>Fungi</taxon>
        <taxon>Dikarya</taxon>
        <taxon>Basidiomycota</taxon>
        <taxon>Agaricomycotina</taxon>
        <taxon>Agaricomycetes</taxon>
        <taxon>Russulales</taxon>
        <taxon>Lachnocladiaceae</taxon>
        <taxon>Vararia</taxon>
    </lineage>
</organism>
<dbReference type="Proteomes" id="UP000814128">
    <property type="component" value="Unassembled WGS sequence"/>
</dbReference>
<proteinExistence type="predicted"/>
<dbReference type="EMBL" id="MU274279">
    <property type="protein sequence ID" value="KAI0026691.1"/>
    <property type="molecule type" value="Genomic_DNA"/>
</dbReference>
<reference evidence="1" key="2">
    <citation type="journal article" date="2022" name="New Phytol.">
        <title>Evolutionary transition to the ectomycorrhizal habit in the genomes of a hyperdiverse lineage of mushroom-forming fungi.</title>
        <authorList>
            <person name="Looney B."/>
            <person name="Miyauchi S."/>
            <person name="Morin E."/>
            <person name="Drula E."/>
            <person name="Courty P.E."/>
            <person name="Kohler A."/>
            <person name="Kuo A."/>
            <person name="LaButti K."/>
            <person name="Pangilinan J."/>
            <person name="Lipzen A."/>
            <person name="Riley R."/>
            <person name="Andreopoulos W."/>
            <person name="He G."/>
            <person name="Johnson J."/>
            <person name="Nolan M."/>
            <person name="Tritt A."/>
            <person name="Barry K.W."/>
            <person name="Grigoriev I.V."/>
            <person name="Nagy L.G."/>
            <person name="Hibbett D."/>
            <person name="Henrissat B."/>
            <person name="Matheny P.B."/>
            <person name="Labbe J."/>
            <person name="Martin F.M."/>
        </authorList>
    </citation>
    <scope>NUCLEOTIDE SEQUENCE</scope>
    <source>
        <strain evidence="1">EC-137</strain>
    </source>
</reference>
<evidence type="ECO:0000313" key="2">
    <source>
        <dbReference type="Proteomes" id="UP000814128"/>
    </source>
</evidence>